<dbReference type="Gene3D" id="3.40.190.170">
    <property type="entry name" value="Bacterial extracellular solute-binding protein, family 7"/>
    <property type="match status" value="1"/>
</dbReference>
<evidence type="ECO:0000256" key="2">
    <source>
        <dbReference type="SAM" id="SignalP"/>
    </source>
</evidence>
<dbReference type="CDD" id="cd13666">
    <property type="entry name" value="PBP2_TRAP_DctP_like_1"/>
    <property type="match status" value="1"/>
</dbReference>
<dbReference type="RefSeq" id="WP_379911314.1">
    <property type="nucleotide sequence ID" value="NZ_JBHSWE010000001.1"/>
</dbReference>
<evidence type="ECO:0000313" key="4">
    <source>
        <dbReference type="Proteomes" id="UP001596422"/>
    </source>
</evidence>
<protein>
    <submittedName>
        <fullName evidence="3">C4-dicarboxylate TRAP transporter substrate-binding protein</fullName>
    </submittedName>
</protein>
<evidence type="ECO:0000256" key="1">
    <source>
        <dbReference type="ARBA" id="ARBA00022729"/>
    </source>
</evidence>
<dbReference type="Pfam" id="PF03480">
    <property type="entry name" value="DctP"/>
    <property type="match status" value="1"/>
</dbReference>
<keyword evidence="4" id="KW-1185">Reference proteome</keyword>
<reference evidence="4" key="1">
    <citation type="journal article" date="2019" name="Int. J. Syst. Evol. Microbiol.">
        <title>The Global Catalogue of Microorganisms (GCM) 10K type strain sequencing project: providing services to taxonomists for standard genome sequencing and annotation.</title>
        <authorList>
            <consortium name="The Broad Institute Genomics Platform"/>
            <consortium name="The Broad Institute Genome Sequencing Center for Infectious Disease"/>
            <person name="Wu L."/>
            <person name="Ma J."/>
        </authorList>
    </citation>
    <scope>NUCLEOTIDE SEQUENCE [LARGE SCALE GENOMIC DNA]</scope>
    <source>
        <strain evidence="4">NBRC 111756</strain>
    </source>
</reference>
<dbReference type="EMBL" id="JBHSWE010000001">
    <property type="protein sequence ID" value="MFC6672906.1"/>
    <property type="molecule type" value="Genomic_DNA"/>
</dbReference>
<dbReference type="Proteomes" id="UP001596422">
    <property type="component" value="Unassembled WGS sequence"/>
</dbReference>
<name>A0ABW2A687_9GAMM</name>
<keyword evidence="1 2" id="KW-0732">Signal</keyword>
<organism evidence="3 4">
    <name type="scientific">Marinobacterium aestuariivivens</name>
    <dbReference type="NCBI Taxonomy" id="1698799"/>
    <lineage>
        <taxon>Bacteria</taxon>
        <taxon>Pseudomonadati</taxon>
        <taxon>Pseudomonadota</taxon>
        <taxon>Gammaproteobacteria</taxon>
        <taxon>Oceanospirillales</taxon>
        <taxon>Oceanospirillaceae</taxon>
        <taxon>Marinobacterium</taxon>
    </lineage>
</organism>
<proteinExistence type="predicted"/>
<feature type="chain" id="PRO_5047226080" evidence="2">
    <location>
        <begin position="39"/>
        <end position="370"/>
    </location>
</feature>
<gene>
    <name evidence="3" type="ORF">ACFQDL_24585</name>
</gene>
<dbReference type="InterPro" id="IPR038404">
    <property type="entry name" value="TRAP_DctP_sf"/>
</dbReference>
<dbReference type="NCBIfam" id="NF037995">
    <property type="entry name" value="TRAP_S1"/>
    <property type="match status" value="1"/>
</dbReference>
<accession>A0ABW2A687</accession>
<dbReference type="InterPro" id="IPR018389">
    <property type="entry name" value="DctP_fam"/>
</dbReference>
<sequence length="370" mass="40287">MTPKTHSVNFKNRFRNFLGGAALSLAALAALHMPSAQATEEIDLSIVSGFSPTVAAVKLLQESFMPGVDARLAETGNYKVNWQEAFSGTLAKPGGELEALEVGLADVGVIVTAIHSDKIPLYKIGYVTPFTTTDLVLIHKVLDGLVEKYPAFNETWDRFNQVTLSASGIADNYVLCSAKPIESLSDFEGLKVGGIGPNLRWVQPVGSVGVSGSLGNFYQMVETGVMDAMLVWGESVVSLKFYEVCPYYFNANLGGANTYTINVNQQAWDRLPDEVKNAMQAAAKQYGVDLGNFARELGEVAIETFKSKGGTVTNIDDAERLQWAKTLPNLAQEWAEQMEAQGIPGKAILTDYMNAMREADQPIARQWDQE</sequence>
<evidence type="ECO:0000313" key="3">
    <source>
        <dbReference type="EMBL" id="MFC6672906.1"/>
    </source>
</evidence>
<dbReference type="PANTHER" id="PTHR33376:SF15">
    <property type="entry name" value="BLL6794 PROTEIN"/>
    <property type="match status" value="1"/>
</dbReference>
<comment type="caution">
    <text evidence="3">The sequence shown here is derived from an EMBL/GenBank/DDBJ whole genome shotgun (WGS) entry which is preliminary data.</text>
</comment>
<feature type="signal peptide" evidence="2">
    <location>
        <begin position="1"/>
        <end position="38"/>
    </location>
</feature>
<dbReference type="PANTHER" id="PTHR33376">
    <property type="match status" value="1"/>
</dbReference>